<comment type="caution">
    <text evidence="1">The sequence shown here is derived from an EMBL/GenBank/DDBJ whole genome shotgun (WGS) entry which is preliminary data.</text>
</comment>
<evidence type="ECO:0008006" key="3">
    <source>
        <dbReference type="Google" id="ProtNLM"/>
    </source>
</evidence>
<evidence type="ECO:0000313" key="1">
    <source>
        <dbReference type="EMBL" id="ETN98098.1"/>
    </source>
</evidence>
<evidence type="ECO:0000313" key="2">
    <source>
        <dbReference type="Proteomes" id="UP000023152"/>
    </source>
</evidence>
<dbReference type="AlphaFoldDB" id="X6L988"/>
<accession>X6L988</accession>
<dbReference type="EMBL" id="ASPP01047662">
    <property type="protein sequence ID" value="ETN98098.1"/>
    <property type="molecule type" value="Genomic_DNA"/>
</dbReference>
<gene>
    <name evidence="1" type="ORF">RFI_39419</name>
</gene>
<name>X6L988_RETFI</name>
<dbReference type="Proteomes" id="UP000023152">
    <property type="component" value="Unassembled WGS sequence"/>
</dbReference>
<proteinExistence type="predicted"/>
<protein>
    <recommendedName>
        <fullName evidence="3">Reverse transcriptase domain-containing protein</fullName>
    </recommendedName>
</protein>
<sequence length="95" mass="11257">MFADDVALWSSIFTSDMKEMKNQMNKMQRALNSICLWADMWKMVLSPEKTQFITFKNKNKKKFPPLQLNLNGTPITETNNAKYLVKELQCVEYWE</sequence>
<organism evidence="1 2">
    <name type="scientific">Reticulomyxa filosa</name>
    <dbReference type="NCBI Taxonomy" id="46433"/>
    <lineage>
        <taxon>Eukaryota</taxon>
        <taxon>Sar</taxon>
        <taxon>Rhizaria</taxon>
        <taxon>Retaria</taxon>
        <taxon>Foraminifera</taxon>
        <taxon>Monothalamids</taxon>
        <taxon>Reticulomyxidae</taxon>
        <taxon>Reticulomyxa</taxon>
    </lineage>
</organism>
<keyword evidence="2" id="KW-1185">Reference proteome</keyword>
<reference evidence="1 2" key="1">
    <citation type="journal article" date="2013" name="Curr. Biol.">
        <title>The Genome of the Foraminiferan Reticulomyxa filosa.</title>
        <authorList>
            <person name="Glockner G."/>
            <person name="Hulsmann N."/>
            <person name="Schleicher M."/>
            <person name="Noegel A.A."/>
            <person name="Eichinger L."/>
            <person name="Gallinger C."/>
            <person name="Pawlowski J."/>
            <person name="Sierra R."/>
            <person name="Euteneuer U."/>
            <person name="Pillet L."/>
            <person name="Moustafa A."/>
            <person name="Platzer M."/>
            <person name="Groth M."/>
            <person name="Szafranski K."/>
            <person name="Schliwa M."/>
        </authorList>
    </citation>
    <scope>NUCLEOTIDE SEQUENCE [LARGE SCALE GENOMIC DNA]</scope>
</reference>